<dbReference type="InterPro" id="IPR050638">
    <property type="entry name" value="AA-Vitamin_Transporters"/>
</dbReference>
<dbReference type="InterPro" id="IPR037185">
    <property type="entry name" value="EmrE-like"/>
</dbReference>
<dbReference type="Proteomes" id="UP001499930">
    <property type="component" value="Unassembled WGS sequence"/>
</dbReference>
<feature type="transmembrane region" description="Helical" evidence="6">
    <location>
        <begin position="279"/>
        <end position="297"/>
    </location>
</feature>
<keyword evidence="9" id="KW-1185">Reference proteome</keyword>
<dbReference type="InterPro" id="IPR000620">
    <property type="entry name" value="EamA_dom"/>
</dbReference>
<evidence type="ECO:0000256" key="6">
    <source>
        <dbReference type="SAM" id="Phobius"/>
    </source>
</evidence>
<dbReference type="PANTHER" id="PTHR32322:SF2">
    <property type="entry name" value="EAMA DOMAIN-CONTAINING PROTEIN"/>
    <property type="match status" value="1"/>
</dbReference>
<comment type="subcellular location">
    <subcellularLocation>
        <location evidence="1">Membrane</location>
        <topology evidence="1">Multi-pass membrane protein</topology>
    </subcellularLocation>
</comment>
<evidence type="ECO:0000256" key="4">
    <source>
        <dbReference type="ARBA" id="ARBA00022989"/>
    </source>
</evidence>
<dbReference type="Pfam" id="PF00892">
    <property type="entry name" value="EamA"/>
    <property type="match status" value="2"/>
</dbReference>
<feature type="transmembrane region" description="Helical" evidence="6">
    <location>
        <begin position="194"/>
        <end position="216"/>
    </location>
</feature>
<dbReference type="EMBL" id="BAAAWD010000022">
    <property type="protein sequence ID" value="GAA3035461.1"/>
    <property type="molecule type" value="Genomic_DNA"/>
</dbReference>
<name>A0ABP6L882_9ACTN</name>
<keyword evidence="3 6" id="KW-0812">Transmembrane</keyword>
<feature type="transmembrane region" description="Helical" evidence="6">
    <location>
        <begin position="21"/>
        <end position="42"/>
    </location>
</feature>
<feature type="transmembrane region" description="Helical" evidence="6">
    <location>
        <begin position="136"/>
        <end position="155"/>
    </location>
</feature>
<gene>
    <name evidence="8" type="ORF">GCM10017559_73800</name>
</gene>
<comment type="caution">
    <text evidence="8">The sequence shown here is derived from an EMBL/GenBank/DDBJ whole genome shotgun (WGS) entry which is preliminary data.</text>
</comment>
<keyword evidence="5 6" id="KW-0472">Membrane</keyword>
<feature type="transmembrane region" description="Helical" evidence="6">
    <location>
        <begin position="48"/>
        <end position="68"/>
    </location>
</feature>
<evidence type="ECO:0000259" key="7">
    <source>
        <dbReference type="Pfam" id="PF00892"/>
    </source>
</evidence>
<evidence type="ECO:0000256" key="2">
    <source>
        <dbReference type="ARBA" id="ARBA00007362"/>
    </source>
</evidence>
<proteinExistence type="inferred from homology"/>
<evidence type="ECO:0000313" key="9">
    <source>
        <dbReference type="Proteomes" id="UP001499930"/>
    </source>
</evidence>
<feature type="domain" description="EamA" evidence="7">
    <location>
        <begin position="20"/>
        <end position="152"/>
    </location>
</feature>
<feature type="transmembrane region" description="Helical" evidence="6">
    <location>
        <begin position="80"/>
        <end position="102"/>
    </location>
</feature>
<feature type="transmembrane region" description="Helical" evidence="6">
    <location>
        <begin position="108"/>
        <end position="129"/>
    </location>
</feature>
<organism evidence="8 9">
    <name type="scientific">Streptosporangium longisporum</name>
    <dbReference type="NCBI Taxonomy" id="46187"/>
    <lineage>
        <taxon>Bacteria</taxon>
        <taxon>Bacillati</taxon>
        <taxon>Actinomycetota</taxon>
        <taxon>Actinomycetes</taxon>
        <taxon>Streptosporangiales</taxon>
        <taxon>Streptosporangiaceae</taxon>
        <taxon>Streptosporangium</taxon>
    </lineage>
</organism>
<sequence>MTSPGAAGRGGVRPGTARRGTVLAGLGVLTFSGSFPATVFAMEGFDPYLVAIGRAVIALVAAVAFLLVARVPLLPPRSQLRSYVVIAGGVVFGFPIFSGVALDAGASTSHAAVVIGLLPAATAACAVLRAGERPRALFWVSCGLGAAAITVFTLSMGGGHVSWADVLLVGALLSAAAGYTEGGRLARETPGWQVVSRALVVAAPLTVPITVVLALTTEMRPDAASLTGLAYAGLISMFLGFIPWYAGLAMGGIARAGQTQLAQPLLTLLWAWLLLDERFGLATVVAALAVLACVALTQRTRT</sequence>
<evidence type="ECO:0000313" key="8">
    <source>
        <dbReference type="EMBL" id="GAA3035461.1"/>
    </source>
</evidence>
<feature type="transmembrane region" description="Helical" evidence="6">
    <location>
        <begin position="228"/>
        <end position="246"/>
    </location>
</feature>
<dbReference type="SUPFAM" id="SSF103481">
    <property type="entry name" value="Multidrug resistance efflux transporter EmrE"/>
    <property type="match status" value="2"/>
</dbReference>
<evidence type="ECO:0000256" key="1">
    <source>
        <dbReference type="ARBA" id="ARBA00004141"/>
    </source>
</evidence>
<evidence type="ECO:0000256" key="3">
    <source>
        <dbReference type="ARBA" id="ARBA00022692"/>
    </source>
</evidence>
<comment type="similarity">
    <text evidence="2">Belongs to the EamA transporter family.</text>
</comment>
<protein>
    <submittedName>
        <fullName evidence="8">DMT family transporter</fullName>
    </submittedName>
</protein>
<accession>A0ABP6L882</accession>
<evidence type="ECO:0000256" key="5">
    <source>
        <dbReference type="ARBA" id="ARBA00023136"/>
    </source>
</evidence>
<feature type="domain" description="EamA" evidence="7">
    <location>
        <begin position="163"/>
        <end position="297"/>
    </location>
</feature>
<reference evidence="9" key="1">
    <citation type="journal article" date="2019" name="Int. J. Syst. Evol. Microbiol.">
        <title>The Global Catalogue of Microorganisms (GCM) 10K type strain sequencing project: providing services to taxonomists for standard genome sequencing and annotation.</title>
        <authorList>
            <consortium name="The Broad Institute Genomics Platform"/>
            <consortium name="The Broad Institute Genome Sequencing Center for Infectious Disease"/>
            <person name="Wu L."/>
            <person name="Ma J."/>
        </authorList>
    </citation>
    <scope>NUCLEOTIDE SEQUENCE [LARGE SCALE GENOMIC DNA]</scope>
    <source>
        <strain evidence="9">JCM 3106</strain>
    </source>
</reference>
<keyword evidence="4 6" id="KW-1133">Transmembrane helix</keyword>
<dbReference type="PANTHER" id="PTHR32322">
    <property type="entry name" value="INNER MEMBRANE TRANSPORTER"/>
    <property type="match status" value="1"/>
</dbReference>